<proteinExistence type="predicted"/>
<dbReference type="EMBL" id="JAPFIT010000005">
    <property type="protein sequence ID" value="MDC5738625.1"/>
    <property type="molecule type" value="Genomic_DNA"/>
</dbReference>
<comment type="caution">
    <text evidence="1">The sequence shown here is derived from an EMBL/GenBank/DDBJ whole genome shotgun (WGS) entry which is preliminary data.</text>
</comment>
<dbReference type="Proteomes" id="UP001150001">
    <property type="component" value="Unassembled WGS sequence"/>
</dbReference>
<evidence type="ECO:0000313" key="2">
    <source>
        <dbReference type="Proteomes" id="UP001150001"/>
    </source>
</evidence>
<gene>
    <name evidence="1" type="ORF">OPW20_01040</name>
</gene>
<evidence type="ECO:0000313" key="1">
    <source>
        <dbReference type="EMBL" id="MDC5738625.1"/>
    </source>
</evidence>
<reference evidence="1" key="1">
    <citation type="submission" date="2022-11" db="EMBL/GenBank/DDBJ databases">
        <title>Role of the vibriolysin VemA secreted by the emergent pathogen Vibrio europaeus in the colonization of Manila clam mucus.</title>
        <authorList>
            <person name="Martinez C."/>
            <person name="Rodriguez S."/>
            <person name="Vences A."/>
            <person name="Barja J.L."/>
            <person name="Toranzo A.E."/>
            <person name="Dubert J."/>
        </authorList>
    </citation>
    <scope>NUCLEOTIDE SEQUENCE</scope>
    <source>
        <strain evidence="1">3454</strain>
    </source>
</reference>
<dbReference type="RefSeq" id="WP_272236597.1">
    <property type="nucleotide sequence ID" value="NZ_JAPFIQ010000013.1"/>
</dbReference>
<organism evidence="1 2">
    <name type="scientific">Vibrio europaeus</name>
    <dbReference type="NCBI Taxonomy" id="300876"/>
    <lineage>
        <taxon>Bacteria</taxon>
        <taxon>Pseudomonadati</taxon>
        <taxon>Pseudomonadota</taxon>
        <taxon>Gammaproteobacteria</taxon>
        <taxon>Vibrionales</taxon>
        <taxon>Vibrionaceae</taxon>
        <taxon>Vibrio</taxon>
        <taxon>Vibrio oreintalis group</taxon>
    </lineage>
</organism>
<name>A0ABT5GNE2_9VIBR</name>
<keyword evidence="2" id="KW-1185">Reference proteome</keyword>
<sequence length="128" mass="14615">MDINIRSDKKRWFGVLSNDLTESRMAVLVHWDVEAIGSAKKAHVYLTGQTFKGHLQELLKYVDDLVAELYIRETGHPIPDSIFINGKVRSYEFFTQAPISTTSPMTKSNVVFRTAGEIEEIKTFHNVK</sequence>
<protein>
    <submittedName>
        <fullName evidence="1">Uncharacterized protein</fullName>
    </submittedName>
</protein>
<accession>A0ABT5GNE2</accession>